<protein>
    <submittedName>
        <fullName evidence="1">Uncharacterized protein</fullName>
    </submittedName>
</protein>
<accession>A0A9P8T7M7</accession>
<dbReference type="GeneID" id="70234708"/>
<gene>
    <name evidence="1" type="ORF">OGAPHI_002741</name>
</gene>
<dbReference type="RefSeq" id="XP_046063400.1">
    <property type="nucleotide sequence ID" value="XM_046203644.1"/>
</dbReference>
<dbReference type="Proteomes" id="UP000769157">
    <property type="component" value="Unassembled WGS sequence"/>
</dbReference>
<proteinExistence type="predicted"/>
<name>A0A9P8T7M7_9ASCO</name>
<dbReference type="EMBL" id="JAEUBE010000158">
    <property type="protein sequence ID" value="KAH3668986.1"/>
    <property type="molecule type" value="Genomic_DNA"/>
</dbReference>
<keyword evidence="2" id="KW-1185">Reference proteome</keyword>
<sequence length="330" mass="34255">MSAAVERVSMPSELVDPSVVESSFGKGVNVEEIEFSVGVGVTEEDEGTKYEPVGVGDSVISESVEASVRAAVPESSLVELSSTTCGSGVGVMEEALSLEVVILPSPDAVHVGVVDELLASAVVSLNFVAPPYLEAVWVGVDDSDEDVGDTLSCSGEDVVVSELSVASEFSELVVDDSSDEEVVFSPVEVEELSGEVESSPVVVDVGAIFSAATLADVDDVESNAVVLPVLTKAPDAYPVVELDEVVELLEDVASAGVVLELESVVESVVLELELVSVEESVLLELESASEEEAVMLELVSVDDSVVLDEASVLLMLDELESDEASSIAAT</sequence>
<reference evidence="1" key="2">
    <citation type="submission" date="2021-01" db="EMBL/GenBank/DDBJ databases">
        <authorList>
            <person name="Schikora-Tamarit M.A."/>
        </authorList>
    </citation>
    <scope>NUCLEOTIDE SEQUENCE</scope>
    <source>
        <strain evidence="1">CBS6075</strain>
    </source>
</reference>
<evidence type="ECO:0000313" key="1">
    <source>
        <dbReference type="EMBL" id="KAH3668986.1"/>
    </source>
</evidence>
<organism evidence="1 2">
    <name type="scientific">Ogataea philodendri</name>
    <dbReference type="NCBI Taxonomy" id="1378263"/>
    <lineage>
        <taxon>Eukaryota</taxon>
        <taxon>Fungi</taxon>
        <taxon>Dikarya</taxon>
        <taxon>Ascomycota</taxon>
        <taxon>Saccharomycotina</taxon>
        <taxon>Pichiomycetes</taxon>
        <taxon>Pichiales</taxon>
        <taxon>Pichiaceae</taxon>
        <taxon>Ogataea</taxon>
    </lineage>
</organism>
<evidence type="ECO:0000313" key="2">
    <source>
        <dbReference type="Proteomes" id="UP000769157"/>
    </source>
</evidence>
<dbReference type="AlphaFoldDB" id="A0A9P8T7M7"/>
<reference evidence="1" key="1">
    <citation type="journal article" date="2021" name="Open Biol.">
        <title>Shared evolutionary footprints suggest mitochondrial oxidative damage underlies multiple complex I losses in fungi.</title>
        <authorList>
            <person name="Schikora-Tamarit M.A."/>
            <person name="Marcet-Houben M."/>
            <person name="Nosek J."/>
            <person name="Gabaldon T."/>
        </authorList>
    </citation>
    <scope>NUCLEOTIDE SEQUENCE</scope>
    <source>
        <strain evidence="1">CBS6075</strain>
    </source>
</reference>
<comment type="caution">
    <text evidence="1">The sequence shown here is derived from an EMBL/GenBank/DDBJ whole genome shotgun (WGS) entry which is preliminary data.</text>
</comment>